<dbReference type="InterPro" id="IPR026937">
    <property type="entry name" value="SBNO_Helicase_C_dom"/>
</dbReference>
<feature type="compositionally biased region" description="Low complexity" evidence="2">
    <location>
        <begin position="782"/>
        <end position="795"/>
    </location>
</feature>
<dbReference type="Gene3D" id="3.40.50.150">
    <property type="entry name" value="Vaccinia Virus protein VP39"/>
    <property type="match status" value="1"/>
</dbReference>
<evidence type="ECO:0000313" key="4">
    <source>
        <dbReference type="EMBL" id="QIC71703.1"/>
    </source>
</evidence>
<geneLocation type="plasmid" evidence="5">
    <name>pb18-1</name>
</geneLocation>
<dbReference type="InterPro" id="IPR039187">
    <property type="entry name" value="SNO_AAA"/>
</dbReference>
<dbReference type="PANTHER" id="PTHR12706">
    <property type="entry name" value="STRAWBERRY NOTCH-RELATED"/>
    <property type="match status" value="1"/>
</dbReference>
<organism evidence="4 5">
    <name type="scientific">Acinetobacter indicus</name>
    <dbReference type="NCBI Taxonomy" id="756892"/>
    <lineage>
        <taxon>Bacteria</taxon>
        <taxon>Pseudomonadati</taxon>
        <taxon>Pseudomonadota</taxon>
        <taxon>Gammaproteobacteria</taxon>
        <taxon>Moraxellales</taxon>
        <taxon>Moraxellaceae</taxon>
        <taxon>Acinetobacter</taxon>
    </lineage>
</organism>
<dbReference type="Gene3D" id="3.40.50.300">
    <property type="entry name" value="P-loop containing nucleotide triphosphate hydrolases"/>
    <property type="match status" value="2"/>
</dbReference>
<dbReference type="SUPFAM" id="SSF52540">
    <property type="entry name" value="P-loop containing nucleoside triphosphate hydrolases"/>
    <property type="match status" value="2"/>
</dbReference>
<feature type="compositionally biased region" description="Low complexity" evidence="2">
    <location>
        <begin position="757"/>
        <end position="771"/>
    </location>
</feature>
<dbReference type="Pfam" id="PF13872">
    <property type="entry name" value="AAA_34"/>
    <property type="match status" value="1"/>
</dbReference>
<evidence type="ECO:0000313" key="5">
    <source>
        <dbReference type="Proteomes" id="UP000503440"/>
    </source>
</evidence>
<feature type="region of interest" description="Disordered" evidence="2">
    <location>
        <begin position="655"/>
        <end position="771"/>
    </location>
</feature>
<sequence length="2328" mass="263079">MTTESEVKMKWIDMSSAGIYLFPQTLANQKKVLLLLDCNKILSAESLATYGFERVYIENQDQLTERLYMRDKSSGSIQPNIFVKVGVSHQIIRIISASQEYLTEQFTTQFSRYTKFSLSQLLNTKTPLGRNSLGDMVYASPFGRFAVNEETGTISVEKRDIKGNIISDPRFLRAKLRGEVYSCIQGFLDYKIEQKKNISNADLVSYTALITQKGNASFDVSQVTSTQLDLVQDALEMAVVAKYSILDMTSKEHFDVAVQVFEQLPIRNLTNNVVLSLQQITTPLPLAFIGQRLLVDQEQLEDPDTQFSLLEPSLGHASLVAMLSAHKNIDIFGFEIDNHRLSRLQKTDLIKSIQVYSGDSKEINFIEHNGSKLFDFVISNLPCDRIERTEIGRLRSHPNETFKTTRLDYLLLFRALTSREDEGRSVFFFSTDAPISHGEIKASTQLMLYYLYENYHVDDLVEVSGELYARQGAKYNIRILVVGKKRDVPIADRDLLIKLVPTQLKFFNDYQDLWLWSSRLIEKRYGEEEFDLTKAKQINVYGDSETNQNFNDRYVHDLNDDESLEQVATITPIISPDQREIEDYDDSTLQNIMGNDAEEAAAQQAIQPKNQPEKVIPDVFATDDLDDDIDLLADKDDEANGFAVGKTSREDAFDTIAATEEKPVEKTGNPFFDEETDETDGPGEDFKFEDDDAPPPDDDFDPAALDNDFDPADLKGPGESTGTGGFGSGSTDKQFSYTESLDDQEDKEESISTAKESTSTGSTSTVVGSSTVIVVEEDGEATETAAEPTEESTPAIPVFGFDEEEIDLEALETSEVTEEIVEESPTTELFTEETETTAETTDTEDKPEAEPEAETDDKSTVIETDKEIVRVVGDTNKPSSTIIKSLDEAVLYEENNYQQKYISESRVSETISMIPKNLAPSFYRARDALVEYLELSTQSEIQETLTDETGTERIFVGSNRFYNKDFAEYVERTNFQSMIDAYVGYMLQYESHEELAECFACEQVDALALAISQHKSNRAIWIGDQTGLGKGRVAAGLLRYAKLQGLRPAFFTLNAQLFGDIWRDITAIKADKLFTNPFIFNANASISEFGTTNELFKGTNIPKSLDKISDKHDLVLATYSQFGKPGQKPDLLIDAVDENTFLVLDESHKAAGEKSHINKIFTQIIGKASSLAYSSATGIKTANNLPFYYRLFPASISREVIMTTLKDADEAVLELVSHNLSMDGCLVRREQDLSKIEFVTPEPNKEYNEYVYQLSDALSAILLDMNELSTSLMDDLNDHFVDAGDPEQFIVNMFRKEHPNAKFNFDDAKLGLKVNMLNFASRLYDVQRQFLLAIKTGSAIETAINCLNSGKKPVISLESTGEAVFNRLMAYKLNTPDEKGQTLADLESEIARLQMQIKHAEESDKVTTKLQKELDEYVNRRSERIKEYLSDFDHPPLFKEILLMMLDNMNKAKITDQDGNYIELVVGDGNPVYDEQRELIRKKINDYPDLPFMPIDIMRNEIRKAGYTIDEIAGTTVRLLQNHETGRWHAETRKSNDIGDRVRIVADFQSGKLDALIITRSGSTGISLHALESKNPDIPSDHLRQRVLIVAQLPLEIVEFMQTLGRVDRRGQYSSPQIITLSSCIPAENRINMMHMRKLALLSANTTSNRESRYKETDDMPDMLNEVGNKVCIDYLTENPEIAATFDIDMSDDKDKKNERDKSKYINKLLSKLIMVPIHQQEMIFQDLSAKFNEYVKELEAAGRNPLRVQVLNWKAKDLSVHQLKRGALDVSVRNHFGLETAFDHELTYKQVGYSQDMRPIRTHKFPEIYKESEEAMLKQLAVLLCKEPDQVTHLSTAILEYADKLDALIVEKYVASCRSSVINAEGEFIILAGKETARLVQEYFKRDTDPNNHRDLNIKATKQSIRDALEVINNQKLIESFENAQLIIKTLKDFARCYRSEDADTANRHGLVLPMYCPTLDGESMIAGGVLARIFFPPIRTNSLIPSAFKMDVIFPGEDELVQVSLSYLFSQSSAVVQSCKYVEPSKDAKEIRLQIMDKRAAKDKQREYDEPKQPVYMVYYNIEDTQETLLKTSFDSAHEGRVNRTANIVTGNLFKAKTLMDKNVPHCSVIYTNQYGIRERGFLVSPKFTYAALEDSIYRTATTEQISVYLDALKEHAVNYEQYPKIVFNARNTSVTIEFQSQVNATMTLKGASSEINRFLEDDTIFKTEMIDKPNSLNIMISGDVIARGARTLRIAKVNWNNLPKLINLMGENGHFINAEISHFHPKPLQTARERLDKMLNKDFAILSKNHIVSGGTGGSKLEEVKQSEDGVTDALVNNVESLFTT</sequence>
<accession>A0A6C0Y6F2</accession>
<name>A0A6C0Y6F2_9GAMM</name>
<feature type="region of interest" description="Disordered" evidence="2">
    <location>
        <begin position="814"/>
        <end position="862"/>
    </location>
</feature>
<feature type="region of interest" description="Disordered" evidence="2">
    <location>
        <begin position="778"/>
        <end position="797"/>
    </location>
</feature>
<proteinExistence type="inferred from homology"/>
<keyword evidence="4" id="KW-0614">Plasmid</keyword>
<dbReference type="PANTHER" id="PTHR12706:SF30">
    <property type="entry name" value="PROTEIN STRAWBERRY NOTCH-RELATED"/>
    <property type="match status" value="1"/>
</dbReference>
<comment type="similarity">
    <text evidence="1">Belongs to the SBNO family.</text>
</comment>
<dbReference type="EMBL" id="CP044456">
    <property type="protein sequence ID" value="QIC71703.1"/>
    <property type="molecule type" value="Genomic_DNA"/>
</dbReference>
<feature type="compositionally biased region" description="Acidic residues" evidence="2">
    <location>
        <begin position="830"/>
        <end position="842"/>
    </location>
</feature>
<dbReference type="GO" id="GO:0006355">
    <property type="term" value="P:regulation of DNA-templated transcription"/>
    <property type="evidence" value="ECO:0007669"/>
    <property type="project" value="InterPro"/>
</dbReference>
<dbReference type="SUPFAM" id="SSF53335">
    <property type="entry name" value="S-adenosyl-L-methionine-dependent methyltransferases"/>
    <property type="match status" value="1"/>
</dbReference>
<evidence type="ECO:0000256" key="2">
    <source>
        <dbReference type="SAM" id="MobiDB-lite"/>
    </source>
</evidence>
<dbReference type="Proteomes" id="UP000503440">
    <property type="component" value="Plasmid pB18-1"/>
</dbReference>
<gene>
    <name evidence="4" type="ORF">FSC09_15010</name>
</gene>
<reference evidence="4 5" key="1">
    <citation type="submission" date="2019-09" db="EMBL/GenBank/DDBJ databases">
        <title>Non-baumannii Acinetobacter spp. carrying blaNDM-1 isolated in China.</title>
        <authorList>
            <person name="Cui C."/>
            <person name="Chen C."/>
            <person name="Sun J."/>
            <person name="Liu Y."/>
        </authorList>
    </citation>
    <scope>NUCLEOTIDE SEQUENCE [LARGE SCALE GENOMIC DNA]</scope>
    <source>
        <strain evidence="4 5">B18</strain>
        <plasmid evidence="5">pb18-1</plasmid>
    </source>
</reference>
<dbReference type="PROSITE" id="PS51192">
    <property type="entry name" value="HELICASE_ATP_BIND_1"/>
    <property type="match status" value="1"/>
</dbReference>
<feature type="compositionally biased region" description="Acidic residues" evidence="2">
    <location>
        <begin position="672"/>
        <end position="711"/>
    </location>
</feature>
<feature type="compositionally biased region" description="Gly residues" evidence="2">
    <location>
        <begin position="719"/>
        <end position="728"/>
    </location>
</feature>
<dbReference type="InterPro" id="IPR027417">
    <property type="entry name" value="P-loop_NTPase"/>
</dbReference>
<feature type="domain" description="Helicase ATP-binding" evidence="3">
    <location>
        <begin position="1011"/>
        <end position="1196"/>
    </location>
</feature>
<evidence type="ECO:0000256" key="1">
    <source>
        <dbReference type="ARBA" id="ARBA00006992"/>
    </source>
</evidence>
<dbReference type="InterPro" id="IPR029063">
    <property type="entry name" value="SAM-dependent_MTases_sf"/>
</dbReference>
<protein>
    <recommendedName>
        <fullName evidence="3">Helicase ATP-binding domain-containing protein</fullName>
    </recommendedName>
</protein>
<dbReference type="Pfam" id="PF13871">
    <property type="entry name" value="Helicase_C_4"/>
    <property type="match status" value="1"/>
</dbReference>
<dbReference type="InterPro" id="IPR026741">
    <property type="entry name" value="SNO"/>
</dbReference>
<dbReference type="RefSeq" id="WP_163146361.1">
    <property type="nucleotide sequence ID" value="NZ_CP044456.1"/>
</dbReference>
<evidence type="ECO:0000259" key="3">
    <source>
        <dbReference type="PROSITE" id="PS51192"/>
    </source>
</evidence>
<dbReference type="InterPro" id="IPR014001">
    <property type="entry name" value="Helicase_ATP-bd"/>
</dbReference>